<sequence>MSINDFVVDALVRDRKLKAESVWTVENHEKYSTLKRTDDDARRRAAGREVFSLMRNLNELGVRSPALCADRDGNGSLREAIGALSERLATLSRGRDVHYIELGPEPVKTTELMRAVSGGGPDHLRYTAVDINESSEDTMRHAIMPFLKTPGCFNYIADDYRNVQWNHIHLGQDVTFITMLGFQEGNELPVTIGRLIRTLGGKSTYVVSEMQLLVEGREEPIYNFYRNENMVRFSEIVSRQQGFEPLGEHHVSIVRLNLLGDQFHVAVTLQPVSRAGADGHLITNVCLKYTPEQFRNVRLSHGNCRVIEELRSGDGSVVYQIAQFKG</sequence>
<dbReference type="OrthoDB" id="7672126at2"/>
<gene>
    <name evidence="1" type="ORF">DT99_03290</name>
</gene>
<evidence type="ECO:0008006" key="2">
    <source>
        <dbReference type="Google" id="ProtNLM"/>
    </source>
</evidence>
<name>A0A071MKH0_9BURK</name>
<dbReference type="AlphaFoldDB" id="A0A071MKH0"/>
<accession>A0A071MKH0</accession>
<evidence type="ECO:0000313" key="1">
    <source>
        <dbReference type="EMBL" id="KEA61155.1"/>
    </source>
</evidence>
<dbReference type="EMBL" id="JJOA01000002">
    <property type="protein sequence ID" value="KEA61155.1"/>
    <property type="molecule type" value="Genomic_DNA"/>
</dbReference>
<reference evidence="1" key="1">
    <citation type="submission" date="2014-04" db="EMBL/GenBank/DDBJ databases">
        <title>In planta biocontrol of soil-borne Fusarium wilt of banana through a plant endophytic bacterium, Burkholderia cenocepacia 869T2.</title>
        <authorList>
            <person name="Ho Y.-N."/>
            <person name="Chiang H.-M."/>
            <person name="Chao C.-P."/>
            <person name="Su C.-C."/>
            <person name="Hsu H.-F."/>
            <person name="Guo C.-T."/>
            <person name="Hsieh J.-L."/>
            <person name="Huang C.-C."/>
        </authorList>
    </citation>
    <scope>NUCLEOTIDE SEQUENCE [LARGE SCALE GENOMIC DNA]</scope>
    <source>
        <strain evidence="1">869T2</strain>
    </source>
</reference>
<protein>
    <recommendedName>
        <fullName evidence="2">Histidine-specific methyltransferase SAM-dependent domain-containing protein</fullName>
    </recommendedName>
</protein>
<comment type="caution">
    <text evidence="1">The sequence shown here is derived from an EMBL/GenBank/DDBJ whole genome shotgun (WGS) entry which is preliminary data.</text>
</comment>
<proteinExistence type="predicted"/>
<organism evidence="1">
    <name type="scientific">Burkholderia cenocepacia</name>
    <dbReference type="NCBI Taxonomy" id="95486"/>
    <lineage>
        <taxon>Bacteria</taxon>
        <taxon>Pseudomonadati</taxon>
        <taxon>Pseudomonadota</taxon>
        <taxon>Betaproteobacteria</taxon>
        <taxon>Burkholderiales</taxon>
        <taxon>Burkholderiaceae</taxon>
        <taxon>Burkholderia</taxon>
        <taxon>Burkholderia cepacia complex</taxon>
    </lineage>
</organism>